<dbReference type="Pfam" id="PF00651">
    <property type="entry name" value="BTB"/>
    <property type="match status" value="1"/>
</dbReference>
<dbReference type="InterPro" id="IPR011333">
    <property type="entry name" value="SKP1/BTB/POZ_sf"/>
</dbReference>
<accession>A0A7C8JSY8</accession>
<evidence type="ECO:0000313" key="3">
    <source>
        <dbReference type="EMBL" id="KAF3140923.1"/>
    </source>
</evidence>
<gene>
    <name evidence="3" type="primary">BATH-43</name>
    <name evidence="3" type="ORF">TWF703_002427</name>
</gene>
<dbReference type="Proteomes" id="UP000480548">
    <property type="component" value="Unassembled WGS sequence"/>
</dbReference>
<evidence type="ECO:0000259" key="2">
    <source>
        <dbReference type="PROSITE" id="PS50097"/>
    </source>
</evidence>
<dbReference type="InterPro" id="IPR000210">
    <property type="entry name" value="BTB/POZ_dom"/>
</dbReference>
<feature type="region of interest" description="Disordered" evidence="1">
    <location>
        <begin position="64"/>
        <end position="89"/>
    </location>
</feature>
<dbReference type="CDD" id="cd18186">
    <property type="entry name" value="BTB_POZ_ZBTB_KLHL-like"/>
    <property type="match status" value="1"/>
</dbReference>
<organism evidence="3 4">
    <name type="scientific">Orbilia oligospora</name>
    <name type="common">Nematode-trapping fungus</name>
    <name type="synonym">Arthrobotrys oligospora</name>
    <dbReference type="NCBI Taxonomy" id="2813651"/>
    <lineage>
        <taxon>Eukaryota</taxon>
        <taxon>Fungi</taxon>
        <taxon>Dikarya</taxon>
        <taxon>Ascomycota</taxon>
        <taxon>Pezizomycotina</taxon>
        <taxon>Orbiliomycetes</taxon>
        <taxon>Orbiliales</taxon>
        <taxon>Orbiliaceae</taxon>
        <taxon>Orbilia</taxon>
    </lineage>
</organism>
<sequence>MQQTEASVPHRCMGEKTVLALYPTTGLKLVHVRGTPSRQAGNGARLRLVTLRIEGPIQIRSRMASAQETSTPPAGDANTVVEPIPDPDTDGDQPAALVKMFHDPQFSDIKVFAGEDKECFDLHRVILAARSKYFELAFKQHFEEGKTRETYLPDIKPKTFTIVALWMYGGGFKYPDPFDKALIQNVFIAADYLQILPLKNAIISAVEEKFWDMPTRNVGDAYDMLETFCAHSKFTDWGKFRLMVASTLHRSYIGPQRILRLAKNGAESSLLMGLIIEAFQNRIRGLVCSNCQNSNDRTTSTSGGFCIAGYCNKKCAGPANVNPFD</sequence>
<protein>
    <submittedName>
        <fullName evidence="3">MATH domain</fullName>
    </submittedName>
</protein>
<proteinExistence type="predicted"/>
<dbReference type="SUPFAM" id="SSF54695">
    <property type="entry name" value="POZ domain"/>
    <property type="match status" value="1"/>
</dbReference>
<dbReference type="AlphaFoldDB" id="A0A7C8JSY8"/>
<evidence type="ECO:0000256" key="1">
    <source>
        <dbReference type="SAM" id="MobiDB-lite"/>
    </source>
</evidence>
<dbReference type="EMBL" id="WIQZ01000015">
    <property type="protein sequence ID" value="KAF3140923.1"/>
    <property type="molecule type" value="Genomic_DNA"/>
</dbReference>
<reference evidence="3 4" key="1">
    <citation type="submission" date="2019-06" db="EMBL/GenBank/DDBJ databases">
        <authorList>
            <person name="Palmer J.M."/>
        </authorList>
    </citation>
    <scope>NUCLEOTIDE SEQUENCE [LARGE SCALE GENOMIC DNA]</scope>
    <source>
        <strain evidence="3 4">TWF703</strain>
    </source>
</reference>
<dbReference type="SMART" id="SM00225">
    <property type="entry name" value="BTB"/>
    <property type="match status" value="1"/>
</dbReference>
<comment type="caution">
    <text evidence="3">The sequence shown here is derived from an EMBL/GenBank/DDBJ whole genome shotgun (WGS) entry which is preliminary data.</text>
</comment>
<dbReference type="Gene3D" id="3.30.710.10">
    <property type="entry name" value="Potassium Channel Kv1.1, Chain A"/>
    <property type="match status" value="1"/>
</dbReference>
<name>A0A7C8JSY8_ORBOL</name>
<feature type="domain" description="BTB" evidence="2">
    <location>
        <begin position="107"/>
        <end position="176"/>
    </location>
</feature>
<dbReference type="PANTHER" id="PTHR24413">
    <property type="entry name" value="SPECKLE-TYPE POZ PROTEIN"/>
    <property type="match status" value="1"/>
</dbReference>
<dbReference type="PROSITE" id="PS50097">
    <property type="entry name" value="BTB"/>
    <property type="match status" value="1"/>
</dbReference>
<evidence type="ECO:0000313" key="4">
    <source>
        <dbReference type="Proteomes" id="UP000480548"/>
    </source>
</evidence>